<keyword evidence="2" id="KW-1185">Reference proteome</keyword>
<gene>
    <name evidence="1" type="ORF">PWYN_25455</name>
</gene>
<reference evidence="1 2" key="2">
    <citation type="submission" date="2014-10" db="EMBL/GenBank/DDBJ databases">
        <title>Comparative genomics of the Paenibacillus odorifer group.</title>
        <authorList>
            <person name="Tsai Y.-C."/>
            <person name="Martin N."/>
            <person name="Korlach J."/>
            <person name="Wiedmann M."/>
        </authorList>
    </citation>
    <scope>NUCLEOTIDE SEQUENCE [LARGE SCALE GENOMIC DNA]</scope>
    <source>
        <strain evidence="1 2">DSM 18334</strain>
    </source>
</reference>
<comment type="caution">
    <text evidence="1">The sequence shown here is derived from an EMBL/GenBank/DDBJ whole genome shotgun (WGS) entry which is preliminary data.</text>
</comment>
<accession>A0A098M8P4</accession>
<sequence>MERSELLAIVSSMEKAELGLYYPNGDQESFWSLVRESSSYEKELSEIRQEGERLSAVPVPELSYSLFSIYSLTGSRLEYERVYFERRRMMNTFTFLSLIEPERKEHLNQLGDILWSICNEFTWCLPAHLGTENMDRTIDLFSAETGFALSEIRILLGDRLAPLLHSRIQEEVRKRLFMPYLTYGPYSWETATHNWAAVCAGSIGSAALLILEDPEVLTDILKRVQVSMNCYLEGFGEDGACLEGLGYWNYGFGYYVYYADLLRKRSKGALNGFALEKVHSIAGFQQKCFLNGDLIANFSDSQPEGRVHMGLSHYLSAMYPDVQAPPLSLRAAYHEDHCSRWAPAFRNLIWKDTTKDPLEWGAASYYLPDAEWLLSRHADADNAGTYGFAAKGGHNDEPHNHNDLGQFILLGNGTVYLSDLGSGEYTSAYFGEARYSYDCNGSQGHSVPIIDGQYQVAGAEAKAVVLKAETSLTEDVLVLELSGAYLQSNLHSLNRSFVWQKREFPTLTMSDEFHFAEAPAALIERFVTFCQPLLDKGSVILKGKDDRGLRILYDASLLLPIITEHSYRDHFGAHKTWLGIDFHSLKPAKNERYVFEFQFINNLK</sequence>
<dbReference type="EMBL" id="JQCR01000003">
    <property type="protein sequence ID" value="KGE17897.1"/>
    <property type="molecule type" value="Genomic_DNA"/>
</dbReference>
<evidence type="ECO:0000313" key="1">
    <source>
        <dbReference type="EMBL" id="KGE17897.1"/>
    </source>
</evidence>
<dbReference type="Gene3D" id="1.50.10.100">
    <property type="entry name" value="Chondroitin AC/alginate lyase"/>
    <property type="match status" value="1"/>
</dbReference>
<proteinExistence type="predicted"/>
<name>A0A098M8P4_9BACL</name>
<protein>
    <recommendedName>
        <fullName evidence="3">Heparinase</fullName>
    </recommendedName>
</protein>
<reference evidence="1 2" key="1">
    <citation type="submission" date="2014-08" db="EMBL/GenBank/DDBJ databases">
        <authorList>
            <person name="den Bakker H.C."/>
        </authorList>
    </citation>
    <scope>NUCLEOTIDE SEQUENCE [LARGE SCALE GENOMIC DNA]</scope>
    <source>
        <strain evidence="1 2">DSM 18334</strain>
    </source>
</reference>
<dbReference type="Proteomes" id="UP000029734">
    <property type="component" value="Unassembled WGS sequence"/>
</dbReference>
<evidence type="ECO:0008006" key="3">
    <source>
        <dbReference type="Google" id="ProtNLM"/>
    </source>
</evidence>
<dbReference type="SUPFAM" id="SSF48230">
    <property type="entry name" value="Chondroitin AC/alginate lyase"/>
    <property type="match status" value="1"/>
</dbReference>
<dbReference type="AlphaFoldDB" id="A0A098M8P4"/>
<organism evidence="1 2">
    <name type="scientific">Paenibacillus wynnii</name>
    <dbReference type="NCBI Taxonomy" id="268407"/>
    <lineage>
        <taxon>Bacteria</taxon>
        <taxon>Bacillati</taxon>
        <taxon>Bacillota</taxon>
        <taxon>Bacilli</taxon>
        <taxon>Bacillales</taxon>
        <taxon>Paenibacillaceae</taxon>
        <taxon>Paenibacillus</taxon>
    </lineage>
</organism>
<dbReference type="PANTHER" id="PTHR38045:SF1">
    <property type="entry name" value="HEPARINASE II_III-LIKE PROTEIN"/>
    <property type="match status" value="1"/>
</dbReference>
<dbReference type="PANTHER" id="PTHR38045">
    <property type="entry name" value="CHROMOSOME 1, WHOLE GENOME SHOTGUN SEQUENCE"/>
    <property type="match status" value="1"/>
</dbReference>
<dbReference type="InterPro" id="IPR008929">
    <property type="entry name" value="Chondroitin_lyas"/>
</dbReference>
<dbReference type="STRING" id="268407.PWYN_25455"/>
<dbReference type="RefSeq" id="WP_036657367.1">
    <property type="nucleotide sequence ID" value="NZ_JQCR01000003.1"/>
</dbReference>
<dbReference type="OrthoDB" id="9793856at2"/>
<evidence type="ECO:0000313" key="2">
    <source>
        <dbReference type="Proteomes" id="UP000029734"/>
    </source>
</evidence>
<dbReference type="eggNOG" id="COG4225">
    <property type="taxonomic scope" value="Bacteria"/>
</dbReference>